<dbReference type="GO" id="GO:0016787">
    <property type="term" value="F:hydrolase activity"/>
    <property type="evidence" value="ECO:0007669"/>
    <property type="project" value="UniProtKB-KW"/>
</dbReference>
<feature type="domain" description="Restriction endonuclease type IV Mrr" evidence="1">
    <location>
        <begin position="15"/>
        <end position="122"/>
    </location>
</feature>
<dbReference type="InterPro" id="IPR011856">
    <property type="entry name" value="tRNA_endonuc-like_dom_sf"/>
</dbReference>
<dbReference type="SUPFAM" id="SSF52980">
    <property type="entry name" value="Restriction endonuclease-like"/>
    <property type="match status" value="1"/>
</dbReference>
<keyword evidence="2" id="KW-0378">Hydrolase</keyword>
<dbReference type="GO" id="GO:0004519">
    <property type="term" value="F:endonuclease activity"/>
    <property type="evidence" value="ECO:0007669"/>
    <property type="project" value="UniProtKB-KW"/>
</dbReference>
<evidence type="ECO:0000313" key="2">
    <source>
        <dbReference type="EMBL" id="MFC6631834.1"/>
    </source>
</evidence>
<proteinExistence type="predicted"/>
<dbReference type="InterPro" id="IPR007560">
    <property type="entry name" value="Restrct_endonuc_IV_Mrr"/>
</dbReference>
<dbReference type="EMBL" id="JBHSVR010000001">
    <property type="protein sequence ID" value="MFC6631834.1"/>
    <property type="molecule type" value="Genomic_DNA"/>
</dbReference>
<keyword evidence="3" id="KW-1185">Reference proteome</keyword>
<dbReference type="RefSeq" id="WP_193193053.1">
    <property type="nucleotide sequence ID" value="NZ_JACZFR010000037.1"/>
</dbReference>
<dbReference type="Pfam" id="PF04471">
    <property type="entry name" value="Mrr_cat"/>
    <property type="match status" value="1"/>
</dbReference>
<reference evidence="3" key="1">
    <citation type="journal article" date="2019" name="Int. J. Syst. Evol. Microbiol.">
        <title>The Global Catalogue of Microorganisms (GCM) 10K type strain sequencing project: providing services to taxonomists for standard genome sequencing and annotation.</title>
        <authorList>
            <consortium name="The Broad Institute Genomics Platform"/>
            <consortium name="The Broad Institute Genome Sequencing Center for Infectious Disease"/>
            <person name="Wu L."/>
            <person name="Ma J."/>
        </authorList>
    </citation>
    <scope>NUCLEOTIDE SEQUENCE [LARGE SCALE GENOMIC DNA]</scope>
    <source>
        <strain evidence="3">CGMCC 1.13718</strain>
    </source>
</reference>
<evidence type="ECO:0000313" key="3">
    <source>
        <dbReference type="Proteomes" id="UP001596425"/>
    </source>
</evidence>
<keyword evidence="2" id="KW-0540">Nuclease</keyword>
<comment type="caution">
    <text evidence="2">The sequence shown here is derived from an EMBL/GenBank/DDBJ whole genome shotgun (WGS) entry which is preliminary data.</text>
</comment>
<dbReference type="InterPro" id="IPR011335">
    <property type="entry name" value="Restrct_endonuc-II-like"/>
</dbReference>
<accession>A0ABW1YGJ1</accession>
<name>A0ABW1YGJ1_9GAMM</name>
<sequence length="265" mass="29623">MTKESDEYELLVRELHEALVKNDGVENICVLHNVKIKGKSGATHQIDVYWEFKIAGVTYKTCIECKCFKSSVKKSHIAAFAAILEDIGNATGIFATSFGYQSGAKLFAQEKGIRLVLVNYLIKTINIQGKFLIPRTTITNLEFDKEHVKEILKPKGLDGYEYSLRVSGEDPIYDESGLEIDQIGNILKDIGGKVGDGKVELENSFYPTEIGNVRLLSIEYNVSHSEIDHEQEITVNDTSNAILEDFLENTSCYLNDDGTITEIET</sequence>
<organism evidence="2 3">
    <name type="scientific">Microbulbifer taiwanensis</name>
    <dbReference type="NCBI Taxonomy" id="986746"/>
    <lineage>
        <taxon>Bacteria</taxon>
        <taxon>Pseudomonadati</taxon>
        <taxon>Pseudomonadota</taxon>
        <taxon>Gammaproteobacteria</taxon>
        <taxon>Cellvibrionales</taxon>
        <taxon>Microbulbiferaceae</taxon>
        <taxon>Microbulbifer</taxon>
    </lineage>
</organism>
<protein>
    <submittedName>
        <fullName evidence="2">Restriction endonuclease</fullName>
        <ecNumber evidence="2">3.1.21.-</ecNumber>
    </submittedName>
</protein>
<gene>
    <name evidence="2" type="ORF">ACFQBM_01005</name>
</gene>
<dbReference type="Proteomes" id="UP001596425">
    <property type="component" value="Unassembled WGS sequence"/>
</dbReference>
<dbReference type="Gene3D" id="3.40.1350.10">
    <property type="match status" value="1"/>
</dbReference>
<dbReference type="EC" id="3.1.21.-" evidence="2"/>
<keyword evidence="2" id="KW-0255">Endonuclease</keyword>
<evidence type="ECO:0000259" key="1">
    <source>
        <dbReference type="Pfam" id="PF04471"/>
    </source>
</evidence>